<evidence type="ECO:0000259" key="4">
    <source>
        <dbReference type="Pfam" id="PF04650"/>
    </source>
</evidence>
<evidence type="ECO:0000256" key="3">
    <source>
        <dbReference type="SAM" id="Phobius"/>
    </source>
</evidence>
<feature type="compositionally biased region" description="Low complexity" evidence="2">
    <location>
        <begin position="95"/>
        <end position="112"/>
    </location>
</feature>
<feature type="region of interest" description="Disordered" evidence="2">
    <location>
        <begin position="49"/>
        <end position="199"/>
    </location>
</feature>
<feature type="transmembrane region" description="Helical" evidence="3">
    <location>
        <begin position="12"/>
        <end position="32"/>
    </location>
</feature>
<dbReference type="Pfam" id="PF04650">
    <property type="entry name" value="YSIRK_signal"/>
    <property type="match status" value="1"/>
</dbReference>
<evidence type="ECO:0000313" key="6">
    <source>
        <dbReference type="Proteomes" id="UP000640299"/>
    </source>
</evidence>
<feature type="compositionally biased region" description="Basic and acidic residues" evidence="2">
    <location>
        <begin position="140"/>
        <end position="163"/>
    </location>
</feature>
<dbReference type="RefSeq" id="WP_204170967.1">
    <property type="nucleotide sequence ID" value="NZ_CP069389.1"/>
</dbReference>
<evidence type="ECO:0000256" key="2">
    <source>
        <dbReference type="SAM" id="MobiDB-lite"/>
    </source>
</evidence>
<keyword evidence="3" id="KW-0472">Membrane</keyword>
<proteinExistence type="predicted"/>
<feature type="compositionally biased region" description="Low complexity" evidence="2">
    <location>
        <begin position="165"/>
        <end position="179"/>
    </location>
</feature>
<accession>A0AB37HQR2</accession>
<evidence type="ECO:0000256" key="1">
    <source>
        <dbReference type="ARBA" id="ARBA00022729"/>
    </source>
</evidence>
<name>A0AB37HQR2_MAMSC</name>
<organism evidence="5 6">
    <name type="scientific">Mammaliicoccus sciuri</name>
    <name type="common">Staphylococcus sciuri</name>
    <dbReference type="NCBI Taxonomy" id="1296"/>
    <lineage>
        <taxon>Bacteria</taxon>
        <taxon>Bacillati</taxon>
        <taxon>Bacillota</taxon>
        <taxon>Bacilli</taxon>
        <taxon>Bacillales</taxon>
        <taxon>Staphylococcaceae</taxon>
        <taxon>Mammaliicoccus</taxon>
    </lineage>
</organism>
<dbReference type="InterPro" id="IPR005877">
    <property type="entry name" value="YSIRK_signal_dom"/>
</dbReference>
<feature type="domain" description="YSIRK Gram-positive signal peptide" evidence="4">
    <location>
        <begin position="6"/>
        <end position="30"/>
    </location>
</feature>
<feature type="compositionally biased region" description="Basic and acidic residues" evidence="2">
    <location>
        <begin position="49"/>
        <end position="59"/>
    </location>
</feature>
<dbReference type="Proteomes" id="UP000640299">
    <property type="component" value="Chromosome"/>
</dbReference>
<evidence type="ECO:0000313" key="5">
    <source>
        <dbReference type="EMBL" id="QRN89954.1"/>
    </source>
</evidence>
<dbReference type="Pfam" id="PF20585">
    <property type="entry name" value="Pectate_lyase_5"/>
    <property type="match status" value="1"/>
</dbReference>
<feature type="region of interest" description="Disordered" evidence="2">
    <location>
        <begin position="225"/>
        <end position="249"/>
    </location>
</feature>
<dbReference type="AlphaFoldDB" id="A0AB37HQR2"/>
<dbReference type="NCBIfam" id="TIGR01168">
    <property type="entry name" value="YSIRK_signal"/>
    <property type="match status" value="1"/>
</dbReference>
<dbReference type="InterPro" id="IPR046776">
    <property type="entry name" value="Pectate_lyase_5"/>
</dbReference>
<keyword evidence="1" id="KW-0732">Signal</keyword>
<gene>
    <name evidence="5" type="ORF">JRU67_07690</name>
</gene>
<protein>
    <submittedName>
        <fullName evidence="5">YSIRK-type signal peptide-containing protein</fullName>
    </submittedName>
</protein>
<sequence>MDKQRKLQKFSIRKYTVGTCSILIGTLIFLGLPTHDAFASENVIQKHAQEEKAEGKSTDPVEEASAIEESSNVEETKEIGTAETPAEQPQEEATTEAPAVDETTQDTTTNEESTTEDKSTTEEASTEEATKVDTVAPEAAKVETAEKAEQPKAESTEVAKEETTTEAATETAEPAVNTVDAVQPASVEETPAVDTPTVEATVTNTISDVDTSSVSSKSLEDIVNEQNKDKVEATTLEQPSRQAPRSGESYGSVFRAAELQTRNVSNWVEYFRALEDKNVGTINFTQDISMPASTRGPAGAKYNHITLSNNPRAITVNLNGHVFDAKDNFIEVPANGNNQPAWNFTFNNGEIRTASRTNNAAGGKTMVFSSSKMVHTIMCLI</sequence>
<reference evidence="5" key="1">
    <citation type="submission" date="2021-02" db="EMBL/GenBank/DDBJ databases">
        <title>cfr and optrA-positive Staphylococcus spp.</title>
        <authorList>
            <person name="Chen L."/>
        </authorList>
    </citation>
    <scope>NUCLEOTIDE SEQUENCE</scope>
    <source>
        <strain evidence="5">GDQ20D70P</strain>
    </source>
</reference>
<dbReference type="EMBL" id="CP069389">
    <property type="protein sequence ID" value="QRN89954.1"/>
    <property type="molecule type" value="Genomic_DNA"/>
</dbReference>
<keyword evidence="3" id="KW-1133">Transmembrane helix</keyword>
<keyword evidence="3" id="KW-0812">Transmembrane</keyword>